<evidence type="ECO:0000256" key="3">
    <source>
        <dbReference type="ARBA" id="ARBA00022525"/>
    </source>
</evidence>
<keyword evidence="6" id="KW-0732">Signal</keyword>
<sequence length="131" mass="14200">MVAARRRWASLFSLTCCLALLLGHLASTAPTHPKYPGDNAPVEELAQFYNELQQYLNMITRPRYGKRSSSRTLGEDPYNAPGWFDLRNGMCVSCQVTGRPGANAGGSAGGTLPNSALPWHGVSRSCVLWCG</sequence>
<keyword evidence="8" id="KW-1185">Reference proteome</keyword>
<dbReference type="PRINTS" id="PR00278">
    <property type="entry name" value="PANCHORMONE"/>
</dbReference>
<feature type="signal peptide" evidence="6">
    <location>
        <begin position="1"/>
        <end position="28"/>
    </location>
</feature>
<dbReference type="GO" id="GO:0031841">
    <property type="term" value="F:neuropeptide Y receptor binding"/>
    <property type="evidence" value="ECO:0007669"/>
    <property type="project" value="TreeGrafter"/>
</dbReference>
<dbReference type="GO" id="GO:0007218">
    <property type="term" value="P:neuropeptide signaling pathway"/>
    <property type="evidence" value="ECO:0007669"/>
    <property type="project" value="TreeGrafter"/>
</dbReference>
<dbReference type="InterPro" id="IPR001955">
    <property type="entry name" value="Pancreatic_hormone-like"/>
</dbReference>
<organism evidence="7 8">
    <name type="scientific">Pelusios castaneus</name>
    <name type="common">West African mud turtle</name>
    <dbReference type="NCBI Taxonomy" id="367368"/>
    <lineage>
        <taxon>Eukaryota</taxon>
        <taxon>Metazoa</taxon>
        <taxon>Chordata</taxon>
        <taxon>Craniata</taxon>
        <taxon>Vertebrata</taxon>
        <taxon>Euteleostomi</taxon>
        <taxon>Archelosauria</taxon>
        <taxon>Testudinata</taxon>
        <taxon>Testudines</taxon>
        <taxon>Pleurodira</taxon>
        <taxon>Pelomedusidae</taxon>
        <taxon>Pelusios</taxon>
    </lineage>
</organism>
<evidence type="ECO:0000256" key="4">
    <source>
        <dbReference type="ARBA" id="ARBA00022815"/>
    </source>
</evidence>
<dbReference type="SMART" id="SM00309">
    <property type="entry name" value="PAH"/>
    <property type="match status" value="1"/>
</dbReference>
<dbReference type="Proteomes" id="UP000694393">
    <property type="component" value="Unplaced"/>
</dbReference>
<evidence type="ECO:0000256" key="2">
    <source>
        <dbReference type="ARBA" id="ARBA00010022"/>
    </source>
</evidence>
<dbReference type="PANTHER" id="PTHR10533:SF5">
    <property type="entry name" value="PRO-NEUROPEPTIDE Y"/>
    <property type="match status" value="1"/>
</dbReference>
<accession>A0A8C8SK56</accession>
<evidence type="ECO:0000313" key="8">
    <source>
        <dbReference type="Proteomes" id="UP000694393"/>
    </source>
</evidence>
<name>A0A8C8SK56_9SAUR</name>
<reference evidence="7" key="1">
    <citation type="submission" date="2025-08" db="UniProtKB">
        <authorList>
            <consortium name="Ensembl"/>
        </authorList>
    </citation>
    <scope>IDENTIFICATION</scope>
</reference>
<evidence type="ECO:0000256" key="1">
    <source>
        <dbReference type="ARBA" id="ARBA00004613"/>
    </source>
</evidence>
<comment type="similarity">
    <text evidence="2 5">Belongs to the NPY family.</text>
</comment>
<keyword evidence="3" id="KW-0964">Secreted</keyword>
<evidence type="ECO:0000313" key="7">
    <source>
        <dbReference type="Ensembl" id="ENSPCEP00000021053.1"/>
    </source>
</evidence>
<dbReference type="PANTHER" id="PTHR10533">
    <property type="entry name" value="NEUROPEPTIDE Y/PANCREATIC HORMONE/PEPTIDE YY"/>
    <property type="match status" value="1"/>
</dbReference>
<comment type="subcellular location">
    <subcellularLocation>
        <location evidence="1">Secreted</location>
    </subcellularLocation>
</comment>
<evidence type="ECO:0000256" key="6">
    <source>
        <dbReference type="SAM" id="SignalP"/>
    </source>
</evidence>
<dbReference type="Pfam" id="PF00159">
    <property type="entry name" value="Hormone_3"/>
    <property type="match status" value="1"/>
</dbReference>
<proteinExistence type="inferred from homology"/>
<dbReference type="GO" id="GO:0005184">
    <property type="term" value="F:neuropeptide hormone activity"/>
    <property type="evidence" value="ECO:0007669"/>
    <property type="project" value="TreeGrafter"/>
</dbReference>
<evidence type="ECO:0000256" key="5">
    <source>
        <dbReference type="RuleBase" id="RU000656"/>
    </source>
</evidence>
<dbReference type="PROSITE" id="PS50276">
    <property type="entry name" value="PANCREATIC_HORMONE_2"/>
    <property type="match status" value="1"/>
</dbReference>
<reference evidence="7" key="2">
    <citation type="submission" date="2025-09" db="UniProtKB">
        <authorList>
            <consortium name="Ensembl"/>
        </authorList>
    </citation>
    <scope>IDENTIFICATION</scope>
</reference>
<dbReference type="PROSITE" id="PS00265">
    <property type="entry name" value="PANCREATIC_HORMONE_1"/>
    <property type="match status" value="1"/>
</dbReference>
<keyword evidence="4" id="KW-0027">Amidation</keyword>
<dbReference type="GO" id="GO:0007631">
    <property type="term" value="P:feeding behavior"/>
    <property type="evidence" value="ECO:0007669"/>
    <property type="project" value="TreeGrafter"/>
</dbReference>
<dbReference type="CDD" id="cd00126">
    <property type="entry name" value="PAH"/>
    <property type="match status" value="1"/>
</dbReference>
<dbReference type="Ensembl" id="ENSPCET00000021785.1">
    <property type="protein sequence ID" value="ENSPCEP00000021053.1"/>
    <property type="gene ID" value="ENSPCEG00000016236.1"/>
</dbReference>
<protein>
    <submittedName>
        <fullName evidence="7">Pancreatic polypeptide</fullName>
    </submittedName>
</protein>
<feature type="chain" id="PRO_5034257760" evidence="6">
    <location>
        <begin position="29"/>
        <end position="131"/>
    </location>
</feature>
<dbReference type="GO" id="GO:0005615">
    <property type="term" value="C:extracellular space"/>
    <property type="evidence" value="ECO:0007669"/>
    <property type="project" value="TreeGrafter"/>
</dbReference>
<dbReference type="Gene3D" id="6.10.250.900">
    <property type="match status" value="1"/>
</dbReference>
<dbReference type="InterPro" id="IPR020392">
    <property type="entry name" value="Pancreatic_hormone-like_CS"/>
</dbReference>
<dbReference type="AlphaFoldDB" id="A0A8C8SK56"/>